<proteinExistence type="predicted"/>
<dbReference type="AlphaFoldDB" id="A0A8S9I3E7"/>
<reference evidence="2" key="1">
    <citation type="submission" date="2019-12" db="EMBL/GenBank/DDBJ databases">
        <title>Genome sequencing and annotation of Brassica cretica.</title>
        <authorList>
            <person name="Studholme D.J."/>
            <person name="Sarris P.F."/>
        </authorList>
    </citation>
    <scope>NUCLEOTIDE SEQUENCE</scope>
    <source>
        <strain evidence="2">PFS-102/07</strain>
        <tissue evidence="2">Leaf</tissue>
    </source>
</reference>
<evidence type="ECO:0000256" key="1">
    <source>
        <dbReference type="SAM" id="MobiDB-lite"/>
    </source>
</evidence>
<accession>A0A8S9I3E7</accession>
<sequence>MSTRIIAVPTLRHSLREIIIHTRLEDSQYGSPKNMSRHDQDRSPDNEHDRATKNLLGAPEISIS</sequence>
<feature type="compositionally biased region" description="Basic and acidic residues" evidence="1">
    <location>
        <begin position="36"/>
        <end position="52"/>
    </location>
</feature>
<protein>
    <submittedName>
        <fullName evidence="2">Uncharacterized protein</fullName>
    </submittedName>
</protein>
<name>A0A8S9I3E7_BRACR</name>
<comment type="caution">
    <text evidence="2">The sequence shown here is derived from an EMBL/GenBank/DDBJ whole genome shotgun (WGS) entry which is preliminary data.</text>
</comment>
<evidence type="ECO:0000313" key="2">
    <source>
        <dbReference type="EMBL" id="KAF2564119.1"/>
    </source>
</evidence>
<gene>
    <name evidence="2" type="ORF">F2Q70_00017592</name>
</gene>
<dbReference type="EMBL" id="QGKY02001250">
    <property type="protein sequence ID" value="KAF2564119.1"/>
    <property type="molecule type" value="Genomic_DNA"/>
</dbReference>
<feature type="region of interest" description="Disordered" evidence="1">
    <location>
        <begin position="24"/>
        <end position="64"/>
    </location>
</feature>
<organism evidence="2">
    <name type="scientific">Brassica cretica</name>
    <name type="common">Mustard</name>
    <dbReference type="NCBI Taxonomy" id="69181"/>
    <lineage>
        <taxon>Eukaryota</taxon>
        <taxon>Viridiplantae</taxon>
        <taxon>Streptophyta</taxon>
        <taxon>Embryophyta</taxon>
        <taxon>Tracheophyta</taxon>
        <taxon>Spermatophyta</taxon>
        <taxon>Magnoliopsida</taxon>
        <taxon>eudicotyledons</taxon>
        <taxon>Gunneridae</taxon>
        <taxon>Pentapetalae</taxon>
        <taxon>rosids</taxon>
        <taxon>malvids</taxon>
        <taxon>Brassicales</taxon>
        <taxon>Brassicaceae</taxon>
        <taxon>Brassiceae</taxon>
        <taxon>Brassica</taxon>
    </lineage>
</organism>